<keyword evidence="2" id="KW-0614">Plasmid</keyword>
<sequence>MAGETDYRVDDLARRAAGHGYELQEGDRPLAYAIVNQRGEKVAEGRSVVLDDYLDLSDRAAIHGGRVQMDLAQPHLFTAYDRKGDVLAKESKGELDLIYDVADRAAKYDSDLRADPENPQRFLVVDDFGQLVTEGGRWALNSYYDGYEEVRRGFEEEMKRKRDTGLDSDMDAALDDLPVNQVAKRLGQEPRDVSLAEATDGLLPEIDGDALARWEAANPTNPFLDEIRDVKESTLSFDVFMEERSATKTQPEPFSDDWKTMVADAVAKSLGRRTDEEKEAIKLAMQDAGTKRDPFASKGGGASRRSGNDRDDPFEAKSDRGNRGPSGGFKM</sequence>
<evidence type="ECO:0000256" key="1">
    <source>
        <dbReference type="SAM" id="MobiDB-lite"/>
    </source>
</evidence>
<feature type="region of interest" description="Disordered" evidence="1">
    <location>
        <begin position="269"/>
        <end position="331"/>
    </location>
</feature>
<feature type="compositionally biased region" description="Basic and acidic residues" evidence="1">
    <location>
        <begin position="306"/>
        <end position="322"/>
    </location>
</feature>
<feature type="compositionally biased region" description="Basic and acidic residues" evidence="1">
    <location>
        <begin position="272"/>
        <end position="281"/>
    </location>
</feature>
<protein>
    <submittedName>
        <fullName evidence="2">Uncharacterized protein</fullName>
    </submittedName>
</protein>
<dbReference type="RefSeq" id="WP_099516169.1">
    <property type="nucleotide sequence ID" value="NZ_CP016621.1"/>
</dbReference>
<name>A0A1B2EZN9_9HYPH</name>
<proteinExistence type="predicted"/>
<dbReference type="KEGG" id="moc:BB934_45090"/>
<evidence type="ECO:0000313" key="2">
    <source>
        <dbReference type="EMBL" id="ANY85397.1"/>
    </source>
</evidence>
<reference evidence="2" key="1">
    <citation type="submission" date="2016-07" db="EMBL/GenBank/DDBJ databases">
        <title>Microvirga ossetica sp. nov. a new species of rhizobia isolated from root nodules of the legume species Vicia alpestris Steven originated from North Ossetia region in the Caucasus.</title>
        <authorList>
            <person name="Safronova V.I."/>
            <person name="Kuznetsova I.G."/>
            <person name="Sazanova A.L."/>
            <person name="Belimov A."/>
            <person name="Andronov E."/>
            <person name="Osledkin Y.S."/>
            <person name="Onishchuk O.P."/>
            <person name="Kurchak O.N."/>
            <person name="Shaposhnikov A.I."/>
            <person name="Willems A."/>
            <person name="Tikhonovich I.A."/>
        </authorList>
    </citation>
    <scope>NUCLEOTIDE SEQUENCE [LARGE SCALE GENOMIC DNA]</scope>
    <source>
        <strain evidence="2">V5/3M</strain>
        <plasmid evidence="2">unnamed5</plasmid>
    </source>
</reference>
<organism evidence="2">
    <name type="scientific">Microvirga ossetica</name>
    <dbReference type="NCBI Taxonomy" id="1882682"/>
    <lineage>
        <taxon>Bacteria</taxon>
        <taxon>Pseudomonadati</taxon>
        <taxon>Pseudomonadota</taxon>
        <taxon>Alphaproteobacteria</taxon>
        <taxon>Hyphomicrobiales</taxon>
        <taxon>Methylobacteriaceae</taxon>
        <taxon>Microvirga</taxon>
    </lineage>
</organism>
<gene>
    <name evidence="2" type="ORF">BB934_45090</name>
</gene>
<dbReference type="AlphaFoldDB" id="A0A1B2EZN9"/>
<accession>A0A1B2EZN9</accession>
<geneLocation type="plasmid" evidence="2">
    <name>unnamed5</name>
</geneLocation>
<dbReference type="EMBL" id="CP016621">
    <property type="protein sequence ID" value="ANY85397.1"/>
    <property type="molecule type" value="Genomic_DNA"/>
</dbReference>